<feature type="domain" description="AB hydrolase-1" evidence="2">
    <location>
        <begin position="45"/>
        <end position="279"/>
    </location>
</feature>
<dbReference type="STRING" id="1217970.SAMN05444002_2591"/>
<gene>
    <name evidence="3" type="ORF">SAMN05444002_2591</name>
</gene>
<reference evidence="4" key="1">
    <citation type="submission" date="2016-11" db="EMBL/GenBank/DDBJ databases">
        <authorList>
            <person name="Varghese N."/>
            <person name="Submissions S."/>
        </authorList>
    </citation>
    <scope>NUCLEOTIDE SEQUENCE [LARGE SCALE GENOMIC DNA]</scope>
    <source>
        <strain evidence="4">DSM 29440</strain>
    </source>
</reference>
<evidence type="ECO:0000313" key="3">
    <source>
        <dbReference type="EMBL" id="SIO08286.1"/>
    </source>
</evidence>
<protein>
    <submittedName>
        <fullName evidence="3">Pimeloyl-ACP methyl ester carboxylesterase</fullName>
    </submittedName>
</protein>
<dbReference type="InterPro" id="IPR000073">
    <property type="entry name" value="AB_hydrolase_1"/>
</dbReference>
<dbReference type="EMBL" id="FSRL01000001">
    <property type="protein sequence ID" value="SIO08286.1"/>
    <property type="molecule type" value="Genomic_DNA"/>
</dbReference>
<dbReference type="InterPro" id="IPR029058">
    <property type="entry name" value="AB_hydrolase_fold"/>
</dbReference>
<proteinExistence type="predicted"/>
<dbReference type="Gene3D" id="3.40.50.1820">
    <property type="entry name" value="alpha/beta hydrolase"/>
    <property type="match status" value="1"/>
</dbReference>
<dbReference type="RefSeq" id="WP_175570473.1">
    <property type="nucleotide sequence ID" value="NZ_FSRL01000001.1"/>
</dbReference>
<feature type="signal peptide" evidence="1">
    <location>
        <begin position="1"/>
        <end position="15"/>
    </location>
</feature>
<dbReference type="Pfam" id="PF12697">
    <property type="entry name" value="Abhydrolase_6"/>
    <property type="match status" value="1"/>
</dbReference>
<dbReference type="AlphaFoldDB" id="A0A1N6GL96"/>
<dbReference type="Proteomes" id="UP000184932">
    <property type="component" value="Unassembled WGS sequence"/>
</dbReference>
<sequence length="294" mass="31294">MRALLASLLLLAACAAPRTLPEGESPLAVNPARLAQIEAAPRLTVMIPGALASVDIFAPTNGWAARGHGLAYYRFPGMDGLPLDHALSITDAAEEIARFARRYPDKELTLVGYSAGGAIALEAAALLAPRPVTVAAISPSPEHAGGLQTILRGAGDVISAATRAEAFTSKAIWDEYWKTLLYGRENRADPAFTGQIEALSAEHAPQITDPSPALVRAHSASLRRWKLSEGADLSHARIGFFFGMADPVFSTRQTDTLRRRAGGGRLIGFADDGHLLLLTRKSLFAHVLRFVEGG</sequence>
<keyword evidence="4" id="KW-1185">Reference proteome</keyword>
<keyword evidence="1" id="KW-0732">Signal</keyword>
<accession>A0A1N6GL96</accession>
<evidence type="ECO:0000256" key="1">
    <source>
        <dbReference type="SAM" id="SignalP"/>
    </source>
</evidence>
<organism evidence="3 4">
    <name type="scientific">Vannielia litorea</name>
    <dbReference type="NCBI Taxonomy" id="1217970"/>
    <lineage>
        <taxon>Bacteria</taxon>
        <taxon>Pseudomonadati</taxon>
        <taxon>Pseudomonadota</taxon>
        <taxon>Alphaproteobacteria</taxon>
        <taxon>Rhodobacterales</taxon>
        <taxon>Paracoccaceae</taxon>
        <taxon>Vannielia</taxon>
    </lineage>
</organism>
<evidence type="ECO:0000259" key="2">
    <source>
        <dbReference type="Pfam" id="PF12697"/>
    </source>
</evidence>
<evidence type="ECO:0000313" key="4">
    <source>
        <dbReference type="Proteomes" id="UP000184932"/>
    </source>
</evidence>
<dbReference type="SUPFAM" id="SSF53474">
    <property type="entry name" value="alpha/beta-Hydrolases"/>
    <property type="match status" value="1"/>
</dbReference>
<name>A0A1N6GL96_9RHOB</name>
<feature type="chain" id="PRO_5012093973" evidence="1">
    <location>
        <begin position="16"/>
        <end position="294"/>
    </location>
</feature>